<dbReference type="PANTHER" id="PTHR43221">
    <property type="entry name" value="PROTEASE HTPX"/>
    <property type="match status" value="1"/>
</dbReference>
<keyword evidence="10 12" id="KW-0482">Metalloprotease</keyword>
<accession>A0A433X5K7</accession>
<comment type="similarity">
    <text evidence="2 12">Belongs to the peptidase M48B family.</text>
</comment>
<keyword evidence="11 12" id="KW-0472">Membrane</keyword>
<keyword evidence="4 12" id="KW-0645">Protease</keyword>
<keyword evidence="3 12" id="KW-1003">Cell membrane</keyword>
<feature type="region of interest" description="Disordered" evidence="13">
    <location>
        <begin position="281"/>
        <end position="336"/>
    </location>
</feature>
<name>A0A433X5K7_9HYPH</name>
<evidence type="ECO:0000256" key="6">
    <source>
        <dbReference type="ARBA" id="ARBA00022723"/>
    </source>
</evidence>
<feature type="compositionally biased region" description="Low complexity" evidence="13">
    <location>
        <begin position="301"/>
        <end position="313"/>
    </location>
</feature>
<feature type="binding site" evidence="12">
    <location>
        <position position="202"/>
    </location>
    <ligand>
        <name>Zn(2+)</name>
        <dbReference type="ChEBI" id="CHEBI:29105"/>
        <note>catalytic</note>
    </ligand>
</feature>
<proteinExistence type="inferred from homology"/>
<dbReference type="InterPro" id="IPR001915">
    <property type="entry name" value="Peptidase_M48"/>
</dbReference>
<evidence type="ECO:0000256" key="1">
    <source>
        <dbReference type="ARBA" id="ARBA00004651"/>
    </source>
</evidence>
<organism evidence="15 16">
    <name type="scientific">Arsenicitalea aurantiaca</name>
    <dbReference type="NCBI Taxonomy" id="1783274"/>
    <lineage>
        <taxon>Bacteria</taxon>
        <taxon>Pseudomonadati</taxon>
        <taxon>Pseudomonadota</taxon>
        <taxon>Alphaproteobacteria</taxon>
        <taxon>Hyphomicrobiales</taxon>
        <taxon>Devosiaceae</taxon>
        <taxon>Arsenicitalea</taxon>
    </lineage>
</organism>
<evidence type="ECO:0000313" key="16">
    <source>
        <dbReference type="Proteomes" id="UP000281547"/>
    </source>
</evidence>
<feature type="domain" description="Peptidase M48" evidence="14">
    <location>
        <begin position="65"/>
        <end position="277"/>
    </location>
</feature>
<feature type="transmembrane region" description="Helical" evidence="12">
    <location>
        <begin position="142"/>
        <end position="164"/>
    </location>
</feature>
<evidence type="ECO:0000256" key="13">
    <source>
        <dbReference type="SAM" id="MobiDB-lite"/>
    </source>
</evidence>
<dbReference type="Proteomes" id="UP000281547">
    <property type="component" value="Unassembled WGS sequence"/>
</dbReference>
<dbReference type="AlphaFoldDB" id="A0A433X5K7"/>
<dbReference type="GO" id="GO:0008270">
    <property type="term" value="F:zinc ion binding"/>
    <property type="evidence" value="ECO:0007669"/>
    <property type="project" value="UniProtKB-UniRule"/>
</dbReference>
<feature type="transmembrane region" description="Helical" evidence="12">
    <location>
        <begin position="7"/>
        <end position="25"/>
    </location>
</feature>
<evidence type="ECO:0000256" key="2">
    <source>
        <dbReference type="ARBA" id="ARBA00009779"/>
    </source>
</evidence>
<evidence type="ECO:0000256" key="5">
    <source>
        <dbReference type="ARBA" id="ARBA00022692"/>
    </source>
</evidence>
<comment type="cofactor">
    <cofactor evidence="12">
        <name>Zn(2+)</name>
        <dbReference type="ChEBI" id="CHEBI:29105"/>
    </cofactor>
    <text evidence="12">Binds 1 zinc ion per subunit.</text>
</comment>
<dbReference type="NCBIfam" id="NF002363">
    <property type="entry name" value="PRK01345.1"/>
    <property type="match status" value="1"/>
</dbReference>
<keyword evidence="7 12" id="KW-0378">Hydrolase</keyword>
<dbReference type="EMBL" id="RZNJ01000005">
    <property type="protein sequence ID" value="RUT29342.1"/>
    <property type="molecule type" value="Genomic_DNA"/>
</dbReference>
<evidence type="ECO:0000256" key="11">
    <source>
        <dbReference type="ARBA" id="ARBA00023136"/>
    </source>
</evidence>
<dbReference type="Gene3D" id="3.30.2010.10">
    <property type="entry name" value="Metalloproteases ('zincins'), catalytic domain"/>
    <property type="match status" value="1"/>
</dbReference>
<dbReference type="RefSeq" id="WP_127189332.1">
    <property type="nucleotide sequence ID" value="NZ_RZNJ01000005.1"/>
</dbReference>
<reference evidence="15 16" key="1">
    <citation type="journal article" date="2016" name="Int. J. Syst. Evol. Microbiol.">
        <title>Arsenicitalea aurantiaca gen. nov., sp. nov., a new member of the family Hyphomicrobiaceae, isolated from high-arsenic sediment.</title>
        <authorList>
            <person name="Mu Y."/>
            <person name="Zhou L."/>
            <person name="Zeng X.C."/>
            <person name="Liu L."/>
            <person name="Pan Y."/>
            <person name="Chen X."/>
            <person name="Wang J."/>
            <person name="Li S."/>
            <person name="Li W.J."/>
            <person name="Wang Y."/>
        </authorList>
    </citation>
    <scope>NUCLEOTIDE SEQUENCE [LARGE SCALE GENOMIC DNA]</scope>
    <source>
        <strain evidence="15 16">42-50</strain>
    </source>
</reference>
<comment type="subcellular location">
    <subcellularLocation>
        <location evidence="1 12">Cell membrane</location>
        <topology evidence="1 12">Multi-pass membrane protein</topology>
    </subcellularLocation>
</comment>
<dbReference type="GO" id="GO:0004222">
    <property type="term" value="F:metalloendopeptidase activity"/>
    <property type="evidence" value="ECO:0007669"/>
    <property type="project" value="UniProtKB-UniRule"/>
</dbReference>
<dbReference type="Pfam" id="PF01435">
    <property type="entry name" value="Peptidase_M48"/>
    <property type="match status" value="1"/>
</dbReference>
<feature type="binding site" evidence="12">
    <location>
        <position position="135"/>
    </location>
    <ligand>
        <name>Zn(2+)</name>
        <dbReference type="ChEBI" id="CHEBI:29105"/>
        <note>catalytic</note>
    </ligand>
</feature>
<dbReference type="InterPro" id="IPR050083">
    <property type="entry name" value="HtpX_protease"/>
</dbReference>
<keyword evidence="16" id="KW-1185">Reference proteome</keyword>
<dbReference type="HAMAP" id="MF_00188">
    <property type="entry name" value="Pept_M48_protease_HtpX"/>
    <property type="match status" value="1"/>
</dbReference>
<dbReference type="CDD" id="cd07336">
    <property type="entry name" value="M48B_HtpX_like"/>
    <property type="match status" value="1"/>
</dbReference>
<keyword evidence="8 12" id="KW-0862">Zinc</keyword>
<keyword evidence="5 12" id="KW-0812">Transmembrane</keyword>
<evidence type="ECO:0000256" key="3">
    <source>
        <dbReference type="ARBA" id="ARBA00022475"/>
    </source>
</evidence>
<feature type="active site" evidence="12">
    <location>
        <position position="132"/>
    </location>
</feature>
<evidence type="ECO:0000256" key="8">
    <source>
        <dbReference type="ARBA" id="ARBA00022833"/>
    </source>
</evidence>
<protein>
    <recommendedName>
        <fullName evidence="12">Protease HtpX homolog</fullName>
        <ecNumber evidence="12">3.4.24.-</ecNumber>
    </recommendedName>
</protein>
<dbReference type="OrthoDB" id="15218at2"/>
<evidence type="ECO:0000256" key="10">
    <source>
        <dbReference type="ARBA" id="ARBA00023049"/>
    </source>
</evidence>
<gene>
    <name evidence="12 15" type="primary">htpX</name>
    <name evidence="15" type="ORF">EMQ25_14575</name>
</gene>
<dbReference type="PANTHER" id="PTHR43221:SF1">
    <property type="entry name" value="PROTEASE HTPX"/>
    <property type="match status" value="1"/>
</dbReference>
<dbReference type="InterPro" id="IPR022919">
    <property type="entry name" value="Pept_M48_protease_HtpX"/>
</dbReference>
<evidence type="ECO:0000256" key="4">
    <source>
        <dbReference type="ARBA" id="ARBA00022670"/>
    </source>
</evidence>
<evidence type="ECO:0000256" key="9">
    <source>
        <dbReference type="ARBA" id="ARBA00022989"/>
    </source>
</evidence>
<comment type="caution">
    <text evidence="15">The sequence shown here is derived from an EMBL/GenBank/DDBJ whole genome shotgun (WGS) entry which is preliminary data.</text>
</comment>
<evidence type="ECO:0000256" key="7">
    <source>
        <dbReference type="ARBA" id="ARBA00022801"/>
    </source>
</evidence>
<dbReference type="GO" id="GO:0005886">
    <property type="term" value="C:plasma membrane"/>
    <property type="evidence" value="ECO:0007669"/>
    <property type="project" value="UniProtKB-SubCell"/>
</dbReference>
<keyword evidence="9 12" id="KW-1133">Transmembrane helix</keyword>
<evidence type="ECO:0000313" key="15">
    <source>
        <dbReference type="EMBL" id="RUT29342.1"/>
    </source>
</evidence>
<evidence type="ECO:0000256" key="12">
    <source>
        <dbReference type="HAMAP-Rule" id="MF_00188"/>
    </source>
</evidence>
<feature type="binding site" evidence="12">
    <location>
        <position position="131"/>
    </location>
    <ligand>
        <name>Zn(2+)</name>
        <dbReference type="ChEBI" id="CHEBI:29105"/>
        <note>catalytic</note>
    </ligand>
</feature>
<dbReference type="EC" id="3.4.24.-" evidence="12"/>
<keyword evidence="6 12" id="KW-0479">Metal-binding</keyword>
<feature type="transmembrane region" description="Helical" evidence="12">
    <location>
        <begin position="31"/>
        <end position="47"/>
    </location>
</feature>
<feature type="transmembrane region" description="Helical" evidence="12">
    <location>
        <begin position="176"/>
        <end position="197"/>
    </location>
</feature>
<sequence length="336" mass="35721">MGNLFRTGVLIAAMTALFMAVGYFIGGTGGMVMALGFALVTNFIGYWNSDKMVLRMQGAQAVDARRAPDLYRMVEELSANAGISTPKVYVINTEQPNAFATGRNPQNGAVAVSAGLLKHLDQREVAAVIAHELAHIKNRDTLIMTVTGTFAGAISMLAQFGLFFGGGNSRDNPLGMIGTLLMVFLAPLAAVIVQMAVSRTREYEADKDGAIIARDPLALASALDKINQLARRTVNVAAERNPAMAHLYIANPLSGARMDNLFSTHPDVRNRIAQLQRLANEIGTGGGPRAPRQPEVSPFGQPRQAPRSSAPSAGAGGWRVPSTRNDDRGNGPGPWG</sequence>
<dbReference type="GO" id="GO:0006508">
    <property type="term" value="P:proteolysis"/>
    <property type="evidence" value="ECO:0007669"/>
    <property type="project" value="UniProtKB-KW"/>
</dbReference>
<evidence type="ECO:0000259" key="14">
    <source>
        <dbReference type="Pfam" id="PF01435"/>
    </source>
</evidence>